<dbReference type="RefSeq" id="XP_075108891.1">
    <property type="nucleotide sequence ID" value="XM_075252790.1"/>
</dbReference>
<reference evidence="2" key="2">
    <citation type="submission" date="2025-08" db="UniProtKB">
        <authorList>
            <consortium name="RefSeq"/>
        </authorList>
    </citation>
    <scope>IDENTIFICATION</scope>
    <source>
        <tissue evidence="2">Leaf</tissue>
    </source>
</reference>
<evidence type="ECO:0000313" key="2">
    <source>
        <dbReference type="RefSeq" id="XP_075108891.1"/>
    </source>
</evidence>
<dbReference type="Proteomes" id="UP000790787">
    <property type="component" value="Chromosome 5"/>
</dbReference>
<organism evidence="1 2">
    <name type="scientific">Nicotiana tabacum</name>
    <name type="common">Common tobacco</name>
    <dbReference type="NCBI Taxonomy" id="4097"/>
    <lineage>
        <taxon>Eukaryota</taxon>
        <taxon>Viridiplantae</taxon>
        <taxon>Streptophyta</taxon>
        <taxon>Embryophyta</taxon>
        <taxon>Tracheophyta</taxon>
        <taxon>Spermatophyta</taxon>
        <taxon>Magnoliopsida</taxon>
        <taxon>eudicotyledons</taxon>
        <taxon>Gunneridae</taxon>
        <taxon>Pentapetalae</taxon>
        <taxon>asterids</taxon>
        <taxon>lamiids</taxon>
        <taxon>Solanales</taxon>
        <taxon>Solanaceae</taxon>
        <taxon>Nicotianoideae</taxon>
        <taxon>Nicotianeae</taxon>
        <taxon>Nicotiana</taxon>
    </lineage>
</organism>
<evidence type="ECO:0000313" key="1">
    <source>
        <dbReference type="Proteomes" id="UP000790787"/>
    </source>
</evidence>
<proteinExistence type="predicted"/>
<keyword evidence="1" id="KW-1185">Reference proteome</keyword>
<gene>
    <name evidence="2" type="primary">LOC142180726</name>
</gene>
<reference evidence="1" key="1">
    <citation type="journal article" date="2014" name="Nat. Commun.">
        <title>The tobacco genome sequence and its comparison with those of tomato and potato.</title>
        <authorList>
            <person name="Sierro N."/>
            <person name="Battey J.N."/>
            <person name="Ouadi S."/>
            <person name="Bakaher N."/>
            <person name="Bovet L."/>
            <person name="Willig A."/>
            <person name="Goepfert S."/>
            <person name="Peitsch M.C."/>
            <person name="Ivanov N.V."/>
        </authorList>
    </citation>
    <scope>NUCLEOTIDE SEQUENCE [LARGE SCALE GENOMIC DNA]</scope>
</reference>
<sequence length="151" mass="17403">MSQRKYALEMISKTDLAGSKQKDTPMEQNLKLTSMEFDSCISEGNHDEALVDRGSSQRLIGKLLYLTITRRDISYAVQYLSQFMHAPKRSNYEAALHVERYIKKQPCFGLLMSSKSEEQIYAFCDFDWASCPMSRKSVTRYCIKLGNSLIF</sequence>
<accession>A0AC58UHC4</accession>
<protein>
    <submittedName>
        <fullName evidence="2">Mitochondrial protein AtMg00240</fullName>
    </submittedName>
</protein>
<name>A0AC58UHC4_TOBAC</name>